<organism evidence="1 2">
    <name type="scientific">Umbra pygmaea</name>
    <name type="common">Eastern mudminnow</name>
    <dbReference type="NCBI Taxonomy" id="75934"/>
    <lineage>
        <taxon>Eukaryota</taxon>
        <taxon>Metazoa</taxon>
        <taxon>Chordata</taxon>
        <taxon>Craniata</taxon>
        <taxon>Vertebrata</taxon>
        <taxon>Euteleostomi</taxon>
        <taxon>Actinopterygii</taxon>
        <taxon>Neopterygii</taxon>
        <taxon>Teleostei</taxon>
        <taxon>Protacanthopterygii</taxon>
        <taxon>Esociformes</taxon>
        <taxon>Umbridae</taxon>
        <taxon>Umbra</taxon>
    </lineage>
</organism>
<reference evidence="1 2" key="1">
    <citation type="submission" date="2024-06" db="EMBL/GenBank/DDBJ databases">
        <authorList>
            <person name="Pan Q."/>
            <person name="Wen M."/>
            <person name="Jouanno E."/>
            <person name="Zahm M."/>
            <person name="Klopp C."/>
            <person name="Cabau C."/>
            <person name="Louis A."/>
            <person name="Berthelot C."/>
            <person name="Parey E."/>
            <person name="Roest Crollius H."/>
            <person name="Montfort J."/>
            <person name="Robinson-Rechavi M."/>
            <person name="Bouchez O."/>
            <person name="Lampietro C."/>
            <person name="Lopez Roques C."/>
            <person name="Donnadieu C."/>
            <person name="Postlethwait J."/>
            <person name="Bobe J."/>
            <person name="Verreycken H."/>
            <person name="Guiguen Y."/>
        </authorList>
    </citation>
    <scope>NUCLEOTIDE SEQUENCE [LARGE SCALE GENOMIC DNA]</scope>
    <source>
        <strain evidence="1">Up_M1</strain>
        <tissue evidence="1">Testis</tissue>
    </source>
</reference>
<evidence type="ECO:0000313" key="1">
    <source>
        <dbReference type="EMBL" id="KAL0965618.1"/>
    </source>
</evidence>
<sequence>MGHAATAVNIINTMELAVQRTNLVGRMIARQARADLFVNRGMPVAGQTGVEVINVGIPTNKAALSMTATVRSGWIGGRKTAVSRPDTHTTTIITTTTTPPKVTCRRRINKATHVRVGDRCQLHPIQNPTIQRTFLNQRT</sequence>
<keyword evidence="2" id="KW-1185">Reference proteome</keyword>
<dbReference type="Proteomes" id="UP001557470">
    <property type="component" value="Unassembled WGS sequence"/>
</dbReference>
<dbReference type="AlphaFoldDB" id="A0ABD0W7V9"/>
<comment type="caution">
    <text evidence="1">The sequence shown here is derived from an EMBL/GenBank/DDBJ whole genome shotgun (WGS) entry which is preliminary data.</text>
</comment>
<accession>A0ABD0W7V9</accession>
<dbReference type="EMBL" id="JAGEUA010000009">
    <property type="protein sequence ID" value="KAL0965618.1"/>
    <property type="molecule type" value="Genomic_DNA"/>
</dbReference>
<gene>
    <name evidence="1" type="ORF">UPYG_G00283600</name>
</gene>
<protein>
    <submittedName>
        <fullName evidence="1">Uncharacterized protein</fullName>
    </submittedName>
</protein>
<name>A0ABD0W7V9_UMBPY</name>
<evidence type="ECO:0000313" key="2">
    <source>
        <dbReference type="Proteomes" id="UP001557470"/>
    </source>
</evidence>
<proteinExistence type="predicted"/>